<gene>
    <name evidence="2" type="ORF">UFOPK4061_00851</name>
</gene>
<evidence type="ECO:0000256" key="1">
    <source>
        <dbReference type="SAM" id="MobiDB-lite"/>
    </source>
</evidence>
<accession>A0A6J7PZ48</accession>
<proteinExistence type="predicted"/>
<evidence type="ECO:0000313" key="2">
    <source>
        <dbReference type="EMBL" id="CAB5010608.1"/>
    </source>
</evidence>
<feature type="compositionally biased region" description="Basic residues" evidence="1">
    <location>
        <begin position="55"/>
        <end position="75"/>
    </location>
</feature>
<dbReference type="EMBL" id="CAFBPD010000137">
    <property type="protein sequence ID" value="CAB5010608.1"/>
    <property type="molecule type" value="Genomic_DNA"/>
</dbReference>
<protein>
    <submittedName>
        <fullName evidence="2">Unannotated protein</fullName>
    </submittedName>
</protein>
<name>A0A6J7PZ48_9ZZZZ</name>
<feature type="region of interest" description="Disordered" evidence="1">
    <location>
        <begin position="17"/>
        <end position="75"/>
    </location>
</feature>
<sequence>MVHLLVRRHTCAPSRRTGHLTIGLVPPRQPHGDRRAPRRAPHRSSYRSMGAWSRPSRRRDRHCNRHPRLHHARRPPRHPLRHLLRWLRRRLPPHIHQRIPPRPPGSRRALVTHRIERHLLLRRARRSARRGGWSCDHLRLARRDVGGRYRTPRCRNHPRTKYGRVRGRRRGRAASRRPSPPASRLLDARRAHVLPRDRVLTHLLGR</sequence>
<feature type="compositionally biased region" description="Basic residues" evidence="1">
    <location>
        <begin position="153"/>
        <end position="175"/>
    </location>
</feature>
<reference evidence="2" key="1">
    <citation type="submission" date="2020-05" db="EMBL/GenBank/DDBJ databases">
        <authorList>
            <person name="Chiriac C."/>
            <person name="Salcher M."/>
            <person name="Ghai R."/>
            <person name="Kavagutti S V."/>
        </authorList>
    </citation>
    <scope>NUCLEOTIDE SEQUENCE</scope>
</reference>
<feature type="compositionally biased region" description="Basic residues" evidence="1">
    <location>
        <begin position="36"/>
        <end position="45"/>
    </location>
</feature>
<dbReference type="AlphaFoldDB" id="A0A6J7PZ48"/>
<feature type="region of interest" description="Disordered" evidence="1">
    <location>
        <begin position="153"/>
        <end position="184"/>
    </location>
</feature>
<organism evidence="2">
    <name type="scientific">freshwater metagenome</name>
    <dbReference type="NCBI Taxonomy" id="449393"/>
    <lineage>
        <taxon>unclassified sequences</taxon>
        <taxon>metagenomes</taxon>
        <taxon>ecological metagenomes</taxon>
    </lineage>
</organism>